<reference evidence="1 2" key="1">
    <citation type="journal article" date="2014" name="BMC Genomics">
        <title>Genome sequencing of four Aureobasidium pullulans varieties: biotechnological potential, stress tolerance, and description of new species.</title>
        <authorList>
            <person name="Gostin Ar C."/>
            <person name="Ohm R.A."/>
            <person name="Kogej T."/>
            <person name="Sonjak S."/>
            <person name="Turk M."/>
            <person name="Zajc J."/>
            <person name="Zalar P."/>
            <person name="Grube M."/>
            <person name="Sun H."/>
            <person name="Han J."/>
            <person name="Sharma A."/>
            <person name="Chiniquy J."/>
            <person name="Ngan C.Y."/>
            <person name="Lipzen A."/>
            <person name="Barry K."/>
            <person name="Grigoriev I.V."/>
            <person name="Gunde-Cimerman N."/>
        </authorList>
    </citation>
    <scope>NUCLEOTIDE SEQUENCE [LARGE SCALE GENOMIC DNA]</scope>
    <source>
        <strain evidence="1 2">EXF-2481</strain>
    </source>
</reference>
<organism evidence="1 2">
    <name type="scientific">Aureobasidium subglaciale (strain EXF-2481)</name>
    <name type="common">Aureobasidium pullulans var. subglaciale</name>
    <dbReference type="NCBI Taxonomy" id="1043005"/>
    <lineage>
        <taxon>Eukaryota</taxon>
        <taxon>Fungi</taxon>
        <taxon>Dikarya</taxon>
        <taxon>Ascomycota</taxon>
        <taxon>Pezizomycotina</taxon>
        <taxon>Dothideomycetes</taxon>
        <taxon>Dothideomycetidae</taxon>
        <taxon>Dothideales</taxon>
        <taxon>Saccotheciaceae</taxon>
        <taxon>Aureobasidium</taxon>
    </lineage>
</organism>
<accession>A0A074YIZ5</accession>
<gene>
    <name evidence="1" type="ORF">AUEXF2481DRAFT_37173</name>
</gene>
<proteinExistence type="predicted"/>
<sequence>MAGGVRGTTEMDVPSAVKRARVSNMHSKTFVGAEQVCGGKSVHDGACPTRVASPPAGRTRVHMSHFNNSTYRSIVVDDMPEAIREAIDKGESHGGINATR</sequence>
<evidence type="ECO:0000313" key="1">
    <source>
        <dbReference type="EMBL" id="KEQ97635.1"/>
    </source>
</evidence>
<evidence type="ECO:0000313" key="2">
    <source>
        <dbReference type="Proteomes" id="UP000030641"/>
    </source>
</evidence>
<keyword evidence="2" id="KW-1185">Reference proteome</keyword>
<name>A0A074YIZ5_AURSE</name>
<dbReference type="AlphaFoldDB" id="A0A074YIZ5"/>
<dbReference type="EMBL" id="KL584753">
    <property type="protein sequence ID" value="KEQ97635.1"/>
    <property type="molecule type" value="Genomic_DNA"/>
</dbReference>
<dbReference type="Proteomes" id="UP000030641">
    <property type="component" value="Unassembled WGS sequence"/>
</dbReference>
<protein>
    <submittedName>
        <fullName evidence="1">Uncharacterized protein</fullName>
    </submittedName>
</protein>
<dbReference type="HOGENOM" id="CLU_2305534_0_0_1"/>
<dbReference type="GeneID" id="25365783"/>
<dbReference type="InParanoid" id="A0A074YIZ5"/>
<dbReference type="RefSeq" id="XP_013346292.1">
    <property type="nucleotide sequence ID" value="XM_013490838.1"/>
</dbReference>